<gene>
    <name evidence="3" type="ORF">SAMN02910414_01001</name>
</gene>
<dbReference type="InterPro" id="IPR016747">
    <property type="entry name" value="Phosphotransbutyrylase"/>
</dbReference>
<feature type="domain" description="VanZ-like" evidence="2">
    <location>
        <begin position="36"/>
        <end position="174"/>
    </location>
</feature>
<reference evidence="3 4" key="1">
    <citation type="submission" date="2016-10" db="EMBL/GenBank/DDBJ databases">
        <authorList>
            <person name="de Groot N.N."/>
        </authorList>
    </citation>
    <scope>NUCLEOTIDE SEQUENCE [LARGE SCALE GENOMIC DNA]</scope>
    <source>
        <strain evidence="3 4">DSM 14045</strain>
    </source>
</reference>
<dbReference type="EMBL" id="FNPG01000010">
    <property type="protein sequence ID" value="SDY20371.1"/>
    <property type="molecule type" value="Genomic_DNA"/>
</dbReference>
<keyword evidence="1" id="KW-0472">Membrane</keyword>
<dbReference type="Proteomes" id="UP000183918">
    <property type="component" value="Unassembled WGS sequence"/>
</dbReference>
<dbReference type="RefSeq" id="WP_083354452.1">
    <property type="nucleotide sequence ID" value="NZ_FNPG01000010.1"/>
</dbReference>
<feature type="transmembrane region" description="Helical" evidence="1">
    <location>
        <begin position="34"/>
        <end position="55"/>
    </location>
</feature>
<keyword evidence="1" id="KW-1133">Transmembrane helix</keyword>
<feature type="transmembrane region" description="Helical" evidence="1">
    <location>
        <begin position="99"/>
        <end position="116"/>
    </location>
</feature>
<organism evidence="3 4">
    <name type="scientific">Lachnobacterium bovis DSM 14045</name>
    <dbReference type="NCBI Taxonomy" id="1122142"/>
    <lineage>
        <taxon>Bacteria</taxon>
        <taxon>Bacillati</taxon>
        <taxon>Bacillota</taxon>
        <taxon>Clostridia</taxon>
        <taxon>Lachnospirales</taxon>
        <taxon>Lachnospiraceae</taxon>
        <taxon>Lachnobacterium</taxon>
    </lineage>
</organism>
<evidence type="ECO:0000313" key="3">
    <source>
        <dbReference type="EMBL" id="SDY20371.1"/>
    </source>
</evidence>
<sequence>MKKSTGNKSTKENKAANFFAALLNFRNSIFFRRLNIILVFVWCVIIFCFSAQTGAKSSHLSEKVSCIVVNTVEKISNVKLNQKEVQSTIKKIEFPVRKMAHFSEYAILAILIFMCLKDVSFVRNRYVAALFLVALYASSDEIHQLFVPNRAGQVRDVCIDTSGGLVVLVIIFLIKKLIEHRKRNKNDRVG</sequence>
<dbReference type="OrthoDB" id="291892at2"/>
<evidence type="ECO:0000259" key="2">
    <source>
        <dbReference type="Pfam" id="PF04892"/>
    </source>
</evidence>
<feature type="transmembrane region" description="Helical" evidence="1">
    <location>
        <begin position="123"/>
        <end position="139"/>
    </location>
</feature>
<accession>A0A1H3HY25</accession>
<proteinExistence type="predicted"/>
<dbReference type="PANTHER" id="PTHR28008">
    <property type="entry name" value="DOMAIN PROTEIN, PUTATIVE (AFU_ORTHOLOGUE AFUA_3G10980)-RELATED"/>
    <property type="match status" value="1"/>
</dbReference>
<keyword evidence="4" id="KW-1185">Reference proteome</keyword>
<dbReference type="InterPro" id="IPR006976">
    <property type="entry name" value="VanZ-like"/>
</dbReference>
<dbReference type="STRING" id="1122142.SAMN02910414_01001"/>
<keyword evidence="1" id="KW-0812">Transmembrane</keyword>
<dbReference type="Pfam" id="PF04892">
    <property type="entry name" value="VanZ"/>
    <property type="match status" value="1"/>
</dbReference>
<feature type="transmembrane region" description="Helical" evidence="1">
    <location>
        <begin position="159"/>
        <end position="178"/>
    </location>
</feature>
<evidence type="ECO:0000256" key="1">
    <source>
        <dbReference type="SAM" id="Phobius"/>
    </source>
</evidence>
<name>A0A1H3HY25_9FIRM</name>
<evidence type="ECO:0000313" key="4">
    <source>
        <dbReference type="Proteomes" id="UP000183918"/>
    </source>
</evidence>
<dbReference type="AlphaFoldDB" id="A0A1H3HY25"/>
<protein>
    <submittedName>
        <fullName evidence="3">VanZ like family protein</fullName>
    </submittedName>
</protein>
<dbReference type="NCBIfam" id="NF037970">
    <property type="entry name" value="vanZ_1"/>
    <property type="match status" value="1"/>
</dbReference>
<dbReference type="PIRSF" id="PIRSF019083">
    <property type="entry name" value="UCP019083_VanZ"/>
    <property type="match status" value="1"/>
</dbReference>
<dbReference type="PANTHER" id="PTHR28008:SF1">
    <property type="entry name" value="DOMAIN PROTEIN, PUTATIVE (AFU_ORTHOLOGUE AFUA_3G10980)-RELATED"/>
    <property type="match status" value="1"/>
</dbReference>